<proteinExistence type="predicted"/>
<dbReference type="AlphaFoldDB" id="J3MYR4"/>
<sequence>MAMTMMKSSLHFQGMLGRPDWPWLLRVTPWFIGLPGPPDDSLNVPLEGGLLGPVPLISAIFGSAGTGSEGACNFGPFFPSVLKLPTTICGHKNEKLKNS</sequence>
<keyword evidence="2" id="KW-1185">Reference proteome</keyword>
<protein>
    <submittedName>
        <fullName evidence="1">Uncharacterized protein</fullName>
    </submittedName>
</protein>
<evidence type="ECO:0000313" key="2">
    <source>
        <dbReference type="Proteomes" id="UP000006038"/>
    </source>
</evidence>
<organism evidence="1">
    <name type="scientific">Oryza brachyantha</name>
    <name type="common">malo sina</name>
    <dbReference type="NCBI Taxonomy" id="4533"/>
    <lineage>
        <taxon>Eukaryota</taxon>
        <taxon>Viridiplantae</taxon>
        <taxon>Streptophyta</taxon>
        <taxon>Embryophyta</taxon>
        <taxon>Tracheophyta</taxon>
        <taxon>Spermatophyta</taxon>
        <taxon>Magnoliopsida</taxon>
        <taxon>Liliopsida</taxon>
        <taxon>Poales</taxon>
        <taxon>Poaceae</taxon>
        <taxon>BOP clade</taxon>
        <taxon>Oryzoideae</taxon>
        <taxon>Oryzeae</taxon>
        <taxon>Oryzinae</taxon>
        <taxon>Oryza</taxon>
    </lineage>
</organism>
<dbReference type="Proteomes" id="UP000006038">
    <property type="component" value="Chromosome 9"/>
</dbReference>
<dbReference type="Gramene" id="OB09G21430.1">
    <property type="protein sequence ID" value="OB09G21430.1"/>
    <property type="gene ID" value="OB09G21430"/>
</dbReference>
<reference evidence="1" key="1">
    <citation type="journal article" date="2013" name="Nat. Commun.">
        <title>Whole-genome sequencing of Oryza brachyantha reveals mechanisms underlying Oryza genome evolution.</title>
        <authorList>
            <person name="Chen J."/>
            <person name="Huang Q."/>
            <person name="Gao D."/>
            <person name="Wang J."/>
            <person name="Lang Y."/>
            <person name="Liu T."/>
            <person name="Li B."/>
            <person name="Bai Z."/>
            <person name="Luis Goicoechea J."/>
            <person name="Liang C."/>
            <person name="Chen C."/>
            <person name="Zhang W."/>
            <person name="Sun S."/>
            <person name="Liao Y."/>
            <person name="Zhang X."/>
            <person name="Yang L."/>
            <person name="Song C."/>
            <person name="Wang M."/>
            <person name="Shi J."/>
            <person name="Liu G."/>
            <person name="Liu J."/>
            <person name="Zhou H."/>
            <person name="Zhou W."/>
            <person name="Yu Q."/>
            <person name="An N."/>
            <person name="Chen Y."/>
            <person name="Cai Q."/>
            <person name="Wang B."/>
            <person name="Liu B."/>
            <person name="Min J."/>
            <person name="Huang Y."/>
            <person name="Wu H."/>
            <person name="Li Z."/>
            <person name="Zhang Y."/>
            <person name="Yin Y."/>
            <person name="Song W."/>
            <person name="Jiang J."/>
            <person name="Jackson S.A."/>
            <person name="Wing R.A."/>
            <person name="Wang J."/>
            <person name="Chen M."/>
        </authorList>
    </citation>
    <scope>NUCLEOTIDE SEQUENCE [LARGE SCALE GENOMIC DNA]</scope>
    <source>
        <strain evidence="1">cv. IRGC 101232</strain>
    </source>
</reference>
<accession>J3MYR4</accession>
<name>J3MYR4_ORYBR</name>
<reference evidence="1" key="2">
    <citation type="submission" date="2013-04" db="UniProtKB">
        <authorList>
            <consortium name="EnsemblPlants"/>
        </authorList>
    </citation>
    <scope>IDENTIFICATION</scope>
</reference>
<evidence type="ECO:0000313" key="1">
    <source>
        <dbReference type="EnsemblPlants" id="OB09G21430.1"/>
    </source>
</evidence>
<dbReference type="EnsemblPlants" id="OB09G21430.1">
    <property type="protein sequence ID" value="OB09G21430.1"/>
    <property type="gene ID" value="OB09G21430"/>
</dbReference>
<dbReference type="HOGENOM" id="CLU_2324148_0_0_1"/>